<dbReference type="RefSeq" id="WP_339575379.1">
    <property type="nucleotide sequence ID" value="NZ_JBBIAA010000014.1"/>
</dbReference>
<comment type="caution">
    <text evidence="2">The sequence shown here is derived from an EMBL/GenBank/DDBJ whole genome shotgun (WGS) entry which is preliminary data.</text>
</comment>
<dbReference type="InterPro" id="IPR036390">
    <property type="entry name" value="WH_DNA-bd_sf"/>
</dbReference>
<dbReference type="Proteomes" id="UP001387100">
    <property type="component" value="Unassembled WGS sequence"/>
</dbReference>
<gene>
    <name evidence="2" type="ORF">WDZ17_11900</name>
</gene>
<dbReference type="InterPro" id="IPR000600">
    <property type="entry name" value="ROK"/>
</dbReference>
<accession>A0ABU8RLX8</accession>
<dbReference type="InterPro" id="IPR036388">
    <property type="entry name" value="WH-like_DNA-bd_sf"/>
</dbReference>
<proteinExistence type="inferred from homology"/>
<dbReference type="PANTHER" id="PTHR18964:SF173">
    <property type="entry name" value="GLUCOKINASE"/>
    <property type="match status" value="1"/>
</dbReference>
<organism evidence="2 3">
    <name type="scientific">Pseudokineococcus basanitobsidens</name>
    <dbReference type="NCBI Taxonomy" id="1926649"/>
    <lineage>
        <taxon>Bacteria</taxon>
        <taxon>Bacillati</taxon>
        <taxon>Actinomycetota</taxon>
        <taxon>Actinomycetes</taxon>
        <taxon>Kineosporiales</taxon>
        <taxon>Kineosporiaceae</taxon>
        <taxon>Pseudokineococcus</taxon>
    </lineage>
</organism>
<keyword evidence="3" id="KW-1185">Reference proteome</keyword>
<evidence type="ECO:0000313" key="2">
    <source>
        <dbReference type="EMBL" id="MEJ5945994.1"/>
    </source>
</evidence>
<dbReference type="Gene3D" id="3.30.420.40">
    <property type="match status" value="2"/>
</dbReference>
<dbReference type="InterPro" id="IPR043129">
    <property type="entry name" value="ATPase_NBD"/>
</dbReference>
<dbReference type="Gene3D" id="1.10.10.10">
    <property type="entry name" value="Winged helix-like DNA-binding domain superfamily/Winged helix DNA-binding domain"/>
    <property type="match status" value="1"/>
</dbReference>
<dbReference type="Pfam" id="PF00480">
    <property type="entry name" value="ROK"/>
    <property type="match status" value="1"/>
</dbReference>
<dbReference type="SUPFAM" id="SSF46785">
    <property type="entry name" value="Winged helix' DNA-binding domain"/>
    <property type="match status" value="1"/>
</dbReference>
<dbReference type="EMBL" id="JBBIAA010000014">
    <property type="protein sequence ID" value="MEJ5945994.1"/>
    <property type="molecule type" value="Genomic_DNA"/>
</dbReference>
<evidence type="ECO:0000256" key="1">
    <source>
        <dbReference type="ARBA" id="ARBA00006479"/>
    </source>
</evidence>
<evidence type="ECO:0000313" key="3">
    <source>
        <dbReference type="Proteomes" id="UP001387100"/>
    </source>
</evidence>
<comment type="similarity">
    <text evidence="1">Belongs to the ROK (NagC/XylR) family.</text>
</comment>
<dbReference type="SUPFAM" id="SSF53067">
    <property type="entry name" value="Actin-like ATPase domain"/>
    <property type="match status" value="1"/>
</dbReference>
<dbReference type="PROSITE" id="PS01125">
    <property type="entry name" value="ROK"/>
    <property type="match status" value="1"/>
</dbReference>
<dbReference type="PANTHER" id="PTHR18964">
    <property type="entry name" value="ROK (REPRESSOR, ORF, KINASE) FAMILY"/>
    <property type="match status" value="1"/>
</dbReference>
<dbReference type="InterPro" id="IPR049874">
    <property type="entry name" value="ROK_cs"/>
</dbReference>
<sequence>MARRALAPDTPGSRALIVDLVRSAGPISRVELTQATGLTQAAVSMIVRKLLDDDVVVEVGSAPSSGGKPRRLLDMNRSARYGLGIQLGAESMTVVATDTSGGVVARERHGGAGDDEPAAVVAWMAEVFRRFVATAEIPRRSIGGVAVVVPGPIAADGLVGAPTLTRWSGFGLREELERRVELPVLVDNDANAAALGEFWGRGVSRYTAFGCVYIGAGIGAGVVVDGALYRGASSNAAELGHISVDRDGPPCFCGGTGCLERLASPAAVVEEARRSPQDFAGLGLEDPGRTPPEVYELLSRAAVAGHGPAEEVITRAARLVASATLTFCTLFDLDEVVLSGPALATAGSIYAREVRGTLEQRGFARRTHETAVSLSTHPRDAAAVGAAALTLQGALSPGHGPALSFTSGYLAGP</sequence>
<protein>
    <submittedName>
        <fullName evidence="2">ROK family transcriptional regulator</fullName>
    </submittedName>
</protein>
<name>A0ABU8RLX8_9ACTN</name>
<reference evidence="2 3" key="1">
    <citation type="journal article" date="2017" name="Int. J. Syst. Evol. Microbiol.">
        <title>Pseudokineococcus basanitobsidens sp. nov., isolated from volcanic rock.</title>
        <authorList>
            <person name="Lee D.W."/>
            <person name="Park M.Y."/>
            <person name="Kim J.J."/>
            <person name="Kim B.S."/>
        </authorList>
    </citation>
    <scope>NUCLEOTIDE SEQUENCE [LARGE SCALE GENOMIC DNA]</scope>
    <source>
        <strain evidence="2 3">DSM 103726</strain>
    </source>
</reference>